<organism evidence="1 2">
    <name type="scientific">Camelina sativa</name>
    <name type="common">False flax</name>
    <name type="synonym">Myagrum sativum</name>
    <dbReference type="NCBI Taxonomy" id="90675"/>
    <lineage>
        <taxon>Eukaryota</taxon>
        <taxon>Viridiplantae</taxon>
        <taxon>Streptophyta</taxon>
        <taxon>Embryophyta</taxon>
        <taxon>Tracheophyta</taxon>
        <taxon>Spermatophyta</taxon>
        <taxon>Magnoliopsida</taxon>
        <taxon>eudicotyledons</taxon>
        <taxon>Gunneridae</taxon>
        <taxon>Pentapetalae</taxon>
        <taxon>rosids</taxon>
        <taxon>malvids</taxon>
        <taxon>Brassicales</taxon>
        <taxon>Brassicaceae</taxon>
        <taxon>Camelineae</taxon>
        <taxon>Camelina</taxon>
    </lineage>
</organism>
<reference evidence="2" key="2">
    <citation type="submission" date="2025-08" db="UniProtKB">
        <authorList>
            <consortium name="RefSeq"/>
        </authorList>
    </citation>
    <scope>IDENTIFICATION</scope>
    <source>
        <tissue evidence="2">Leaf</tissue>
    </source>
</reference>
<proteinExistence type="predicted"/>
<name>A0ABM0VMM7_CAMSA</name>
<evidence type="ECO:0000313" key="1">
    <source>
        <dbReference type="Proteomes" id="UP000694864"/>
    </source>
</evidence>
<reference evidence="1" key="1">
    <citation type="journal article" date="2014" name="Nat. Commun.">
        <title>The emerging biofuel crop Camelina sativa retains a highly undifferentiated hexaploid genome structure.</title>
        <authorList>
            <person name="Kagale S."/>
            <person name="Koh C."/>
            <person name="Nixon J."/>
            <person name="Bollina V."/>
            <person name="Clarke W.E."/>
            <person name="Tuteja R."/>
            <person name="Spillane C."/>
            <person name="Robinson S.J."/>
            <person name="Links M.G."/>
            <person name="Clarke C."/>
            <person name="Higgins E.E."/>
            <person name="Huebert T."/>
            <person name="Sharpe A.G."/>
            <person name="Parkin I.A."/>
        </authorList>
    </citation>
    <scope>NUCLEOTIDE SEQUENCE [LARGE SCALE GENOMIC DNA]</scope>
    <source>
        <strain evidence="1">cv. DH55</strain>
    </source>
</reference>
<sequence length="80" mass="9638">MRLEDRFEVVNQYRKKMFQKVKAAVKKTTKKKKKKQTMFQYDPWSYALNFDDGVENPQRVSGDSNKLHKITLIYVVYVNF</sequence>
<dbReference type="PANTHER" id="PTHR34538">
    <property type="entry name" value="EXPRESSED PROTEIN"/>
    <property type="match status" value="1"/>
</dbReference>
<protein>
    <submittedName>
        <fullName evidence="2">Uncharacterized protein LOC104739745</fullName>
    </submittedName>
</protein>
<dbReference type="PANTHER" id="PTHR34538:SF10">
    <property type="entry name" value="GENOME ASSEMBLY, CHROMOSOME: A06"/>
    <property type="match status" value="1"/>
</dbReference>
<gene>
    <name evidence="2" type="primary">LOC104739745</name>
</gene>
<dbReference type="Proteomes" id="UP000694864">
    <property type="component" value="Chromosome 14"/>
</dbReference>
<accession>A0ABM0VMM7</accession>
<dbReference type="RefSeq" id="XP_010458493.1">
    <property type="nucleotide sequence ID" value="XM_010460191.2"/>
</dbReference>
<dbReference type="GeneID" id="104739745"/>
<keyword evidence="1" id="KW-1185">Reference proteome</keyword>
<evidence type="ECO:0000313" key="2">
    <source>
        <dbReference type="RefSeq" id="XP_010458493.1"/>
    </source>
</evidence>